<evidence type="ECO:0000313" key="2">
    <source>
        <dbReference type="Proteomes" id="UP000681794"/>
    </source>
</evidence>
<proteinExistence type="predicted"/>
<reference evidence="1" key="1">
    <citation type="submission" date="2021-06" db="EMBL/GenBank/DDBJ databases">
        <authorList>
            <person name="Ellington A.J."/>
            <person name="Bryan N.C."/>
            <person name="Christner B.C."/>
            <person name="Reisch C.R."/>
        </authorList>
    </citation>
    <scope>NUCLEOTIDE SEQUENCE</scope>
    <source>
        <strain evidence="1">L6-1</strain>
    </source>
</reference>
<sequence>MSEPRPHVRRRWRLFALLVLVLDVLMVLPLPFVVVSHPLGLASYNGIAYGLLTWGAPAAAVLTVIALVVVPAPRGLLDAGAGVLAVLTGVGGIVWLGVAASFGGAAGPFGLLLLGAAVLLVVLIVRGGPRPER</sequence>
<dbReference type="EMBL" id="CP076544">
    <property type="protein sequence ID" value="QWS33259.1"/>
    <property type="molecule type" value="Genomic_DNA"/>
</dbReference>
<organism evidence="1 2">
    <name type="scientific">Curtobacterium aetherium</name>
    <dbReference type="NCBI Taxonomy" id="2841594"/>
    <lineage>
        <taxon>Bacteria</taxon>
        <taxon>Bacillati</taxon>
        <taxon>Actinomycetota</taxon>
        <taxon>Actinomycetes</taxon>
        <taxon>Micrococcales</taxon>
        <taxon>Microbacteriaceae</taxon>
        <taxon>Curtobacterium</taxon>
    </lineage>
</organism>
<gene>
    <name evidence="1" type="ORF">KM842_13595</name>
</gene>
<keyword evidence="2" id="KW-1185">Reference proteome</keyword>
<accession>A0ACD1E325</accession>
<name>A0ACD1E325_9MICO</name>
<dbReference type="Proteomes" id="UP000681794">
    <property type="component" value="Chromosome"/>
</dbReference>
<protein>
    <submittedName>
        <fullName evidence="1">Uncharacterized protein</fullName>
    </submittedName>
</protein>
<evidence type="ECO:0000313" key="1">
    <source>
        <dbReference type="EMBL" id="QWS33259.1"/>
    </source>
</evidence>